<evidence type="ECO:0000313" key="2">
    <source>
        <dbReference type="Proteomes" id="UP000066737"/>
    </source>
</evidence>
<name>A0A0U5H356_9EURY</name>
<dbReference type="EMBL" id="LN831302">
    <property type="protein sequence ID" value="CQH46206.1"/>
    <property type="molecule type" value="Genomic_DNA"/>
</dbReference>
<organism evidence="1 2">
    <name type="scientific">Halobacterium hubeiense</name>
    <dbReference type="NCBI Taxonomy" id="1407499"/>
    <lineage>
        <taxon>Archaea</taxon>
        <taxon>Methanobacteriati</taxon>
        <taxon>Methanobacteriota</taxon>
        <taxon>Stenosarchaea group</taxon>
        <taxon>Halobacteria</taxon>
        <taxon>Halobacteriales</taxon>
        <taxon>Halobacteriaceae</taxon>
        <taxon>Halobacterium</taxon>
    </lineage>
</organism>
<dbReference type="Proteomes" id="UP000066737">
    <property type="component" value="Chromosome I"/>
</dbReference>
<dbReference type="AlphaFoldDB" id="A0A0U5H356"/>
<dbReference type="KEGG" id="hhb:Hhub_1203"/>
<accession>A0A0U5H356</accession>
<keyword evidence="2" id="KW-1185">Reference proteome</keyword>
<reference evidence="2" key="1">
    <citation type="journal article" date="2016" name="Environ. Microbiol.">
        <title>The complete genome of a viable archaeum isolated from 123-million-year-old rock salt.</title>
        <authorList>
            <person name="Jaakkola S.T."/>
            <person name="Pfeiffer F."/>
            <person name="Ravantti J.J."/>
            <person name="Guo Q."/>
            <person name="Liu Y."/>
            <person name="Chen X."/>
            <person name="Ma H."/>
            <person name="Yang C."/>
            <person name="Oksanen H.M."/>
            <person name="Bamford D.H."/>
        </authorList>
    </citation>
    <scope>NUCLEOTIDE SEQUENCE</scope>
    <source>
        <strain evidence="2">JI20-1</strain>
    </source>
</reference>
<sequence length="265" mass="28928">MPLPTPQALARTYRTPGYEDPWECVTDYQRVLEYTAEHPDRGSSAVATRLNLPRSRIRPWMNDSRPDVVRGIQTAEANGWLADHATPDTTTALVALAAWALSGGSINHGEGGAHVYFSLDHDDDDYFATLASTAGFEYHVVNETTSERATEARPATDGSVLARVLIAMGVPRTATEKQDTTSLPTFVDTLSAALRLTFARVYVLNRGAKHPDKDTLTIRVKRPDAYLDELVEVLRAASDEPVTRTGKTVTVSAAAARVLLPAQRL</sequence>
<evidence type="ECO:0000313" key="1">
    <source>
        <dbReference type="EMBL" id="CQH46206.1"/>
    </source>
</evidence>
<gene>
    <name evidence="1" type="ORF">HHUB_1203</name>
</gene>
<dbReference type="OrthoDB" id="200049at2157"/>
<protein>
    <submittedName>
        <fullName evidence="1">Uncharacterized protein</fullName>
    </submittedName>
</protein>
<proteinExistence type="predicted"/>